<dbReference type="GO" id="GO:0046872">
    <property type="term" value="F:metal ion binding"/>
    <property type="evidence" value="ECO:0007669"/>
    <property type="project" value="UniProtKB-KW"/>
</dbReference>
<dbReference type="Proteomes" id="UP000274391">
    <property type="component" value="Unassembled WGS sequence"/>
</dbReference>
<keyword evidence="4" id="KW-0460">Magnesium</keyword>
<dbReference type="GO" id="GO:0016787">
    <property type="term" value="F:hydrolase activity"/>
    <property type="evidence" value="ECO:0007669"/>
    <property type="project" value="UniProtKB-KW"/>
</dbReference>
<accession>A0A3P3VSK9</accession>
<evidence type="ECO:0000256" key="3">
    <source>
        <dbReference type="ARBA" id="ARBA00022801"/>
    </source>
</evidence>
<dbReference type="InterPro" id="IPR002716">
    <property type="entry name" value="PIN_dom"/>
</dbReference>
<name>A0A3P3VSK9_9MICO</name>
<organism evidence="7 8">
    <name type="scientific">Gulosibacter macacae</name>
    <dbReference type="NCBI Taxonomy" id="2488791"/>
    <lineage>
        <taxon>Bacteria</taxon>
        <taxon>Bacillati</taxon>
        <taxon>Actinomycetota</taxon>
        <taxon>Actinomycetes</taxon>
        <taxon>Micrococcales</taxon>
        <taxon>Microbacteriaceae</taxon>
        <taxon>Gulosibacter</taxon>
    </lineage>
</organism>
<keyword evidence="2" id="KW-0479">Metal-binding</keyword>
<sequence length="190" mass="20590">MFKAVLDTCVLWPSLQRDFLLTLATAGLYQPLWSEEILDELRRCEVSKLTSRGVSASDATQRASALLLQMRSAFEGSMVADVGRWASAYGLPDSDDEHVVAAAELGGAGAIVTVNIKDFPARCLPDGVETKTPAEFAADVVDVQPAIALAAVHELLDRYKSPPMTVEEFLLTLDMRYGMCEAAAALRQLL</sequence>
<dbReference type="AlphaFoldDB" id="A0A3P3VSK9"/>
<evidence type="ECO:0000313" key="7">
    <source>
        <dbReference type="EMBL" id="RRJ85620.1"/>
    </source>
</evidence>
<keyword evidence="3" id="KW-0378">Hydrolase</keyword>
<evidence type="ECO:0000313" key="8">
    <source>
        <dbReference type="Proteomes" id="UP000274391"/>
    </source>
</evidence>
<evidence type="ECO:0000259" key="6">
    <source>
        <dbReference type="Pfam" id="PF26343"/>
    </source>
</evidence>
<protein>
    <submittedName>
        <fullName evidence="7">PIN domain-containing protein</fullName>
    </submittedName>
</protein>
<evidence type="ECO:0000256" key="4">
    <source>
        <dbReference type="ARBA" id="ARBA00022842"/>
    </source>
</evidence>
<keyword evidence="8" id="KW-1185">Reference proteome</keyword>
<dbReference type="InterPro" id="IPR029060">
    <property type="entry name" value="PIN-like_dom_sf"/>
</dbReference>
<evidence type="ECO:0000256" key="1">
    <source>
        <dbReference type="ARBA" id="ARBA00022722"/>
    </source>
</evidence>
<dbReference type="EMBL" id="RQVS01000024">
    <property type="protein sequence ID" value="RRJ85620.1"/>
    <property type="molecule type" value="Genomic_DNA"/>
</dbReference>
<proteinExistence type="predicted"/>
<keyword evidence="1" id="KW-0540">Nuclease</keyword>
<dbReference type="RefSeq" id="WP_124974059.1">
    <property type="nucleotide sequence ID" value="NZ_RQVS01000024.1"/>
</dbReference>
<dbReference type="Pfam" id="PF26343">
    <property type="entry name" value="VapC50_C"/>
    <property type="match status" value="1"/>
</dbReference>
<feature type="domain" description="VapC50 C-terminal" evidence="6">
    <location>
        <begin position="133"/>
        <end position="188"/>
    </location>
</feature>
<dbReference type="GO" id="GO:0004518">
    <property type="term" value="F:nuclease activity"/>
    <property type="evidence" value="ECO:0007669"/>
    <property type="project" value="UniProtKB-KW"/>
</dbReference>
<feature type="domain" description="PIN" evidence="5">
    <location>
        <begin position="3"/>
        <end position="117"/>
    </location>
</feature>
<evidence type="ECO:0000259" key="5">
    <source>
        <dbReference type="Pfam" id="PF13470"/>
    </source>
</evidence>
<comment type="caution">
    <text evidence="7">The sequence shown here is derived from an EMBL/GenBank/DDBJ whole genome shotgun (WGS) entry which is preliminary data.</text>
</comment>
<dbReference type="SUPFAM" id="SSF88723">
    <property type="entry name" value="PIN domain-like"/>
    <property type="match status" value="1"/>
</dbReference>
<dbReference type="OrthoDB" id="113459at2"/>
<dbReference type="Pfam" id="PF13470">
    <property type="entry name" value="PIN_3"/>
    <property type="match status" value="1"/>
</dbReference>
<gene>
    <name evidence="7" type="ORF">EG850_12705</name>
</gene>
<dbReference type="InterPro" id="IPR058652">
    <property type="entry name" value="VapC50_C"/>
</dbReference>
<reference evidence="7 8" key="1">
    <citation type="submission" date="2018-11" db="EMBL/GenBank/DDBJ databases">
        <title>YIM 102482-1 draft genome.</title>
        <authorList>
            <person name="Li G."/>
            <person name="Jiang Y."/>
        </authorList>
    </citation>
    <scope>NUCLEOTIDE SEQUENCE [LARGE SCALE GENOMIC DNA]</scope>
    <source>
        <strain evidence="7 8">YIM 102482-1</strain>
    </source>
</reference>
<evidence type="ECO:0000256" key="2">
    <source>
        <dbReference type="ARBA" id="ARBA00022723"/>
    </source>
</evidence>